<evidence type="ECO:0000256" key="1">
    <source>
        <dbReference type="ARBA" id="ARBA00004752"/>
    </source>
</evidence>
<protein>
    <recommendedName>
        <fullName evidence="9">L,D-TPase catalytic domain-containing protein</fullName>
    </recommendedName>
</protein>
<dbReference type="GO" id="GO:0018104">
    <property type="term" value="P:peptidoglycan-protein cross-linking"/>
    <property type="evidence" value="ECO:0007669"/>
    <property type="project" value="TreeGrafter"/>
</dbReference>
<dbReference type="PANTHER" id="PTHR30582">
    <property type="entry name" value="L,D-TRANSPEPTIDASE"/>
    <property type="match status" value="1"/>
</dbReference>
<proteinExistence type="predicted"/>
<keyword evidence="8" id="KW-0812">Transmembrane</keyword>
<dbReference type="GO" id="GO:0071555">
    <property type="term" value="P:cell wall organization"/>
    <property type="evidence" value="ECO:0007669"/>
    <property type="project" value="UniProtKB-UniRule"/>
</dbReference>
<evidence type="ECO:0000256" key="7">
    <source>
        <dbReference type="SAM" id="MobiDB-lite"/>
    </source>
</evidence>
<evidence type="ECO:0000256" key="4">
    <source>
        <dbReference type="ARBA" id="ARBA00022984"/>
    </source>
</evidence>
<evidence type="ECO:0000313" key="11">
    <source>
        <dbReference type="Proteomes" id="UP000287224"/>
    </source>
</evidence>
<dbReference type="Pfam" id="PF03734">
    <property type="entry name" value="YkuD"/>
    <property type="match status" value="1"/>
</dbReference>
<comment type="pathway">
    <text evidence="1 6">Cell wall biogenesis; peptidoglycan biosynthesis.</text>
</comment>
<evidence type="ECO:0000256" key="2">
    <source>
        <dbReference type="ARBA" id="ARBA00022679"/>
    </source>
</evidence>
<evidence type="ECO:0000256" key="5">
    <source>
        <dbReference type="ARBA" id="ARBA00023316"/>
    </source>
</evidence>
<feature type="region of interest" description="Disordered" evidence="7">
    <location>
        <begin position="1"/>
        <end position="32"/>
    </location>
</feature>
<evidence type="ECO:0000256" key="8">
    <source>
        <dbReference type="SAM" id="Phobius"/>
    </source>
</evidence>
<dbReference type="GO" id="GO:0005576">
    <property type="term" value="C:extracellular region"/>
    <property type="evidence" value="ECO:0007669"/>
    <property type="project" value="TreeGrafter"/>
</dbReference>
<feature type="active site" description="Nucleophile" evidence="6">
    <location>
        <position position="633"/>
    </location>
</feature>
<dbReference type="CDD" id="cd16913">
    <property type="entry name" value="YkuD_like"/>
    <property type="match status" value="1"/>
</dbReference>
<dbReference type="InterPro" id="IPR050979">
    <property type="entry name" value="LD-transpeptidase"/>
</dbReference>
<keyword evidence="11" id="KW-1185">Reference proteome</keyword>
<reference evidence="11" key="1">
    <citation type="submission" date="2018-12" db="EMBL/GenBank/DDBJ databases">
        <title>Tengunoibacter tsumagoiensis gen. nov., sp. nov., Dictyobacter kobayashii sp. nov., D. alpinus sp. nov., and D. joshuensis sp. nov. and description of Dictyobacteraceae fam. nov. within the order Ktedonobacterales isolated from Tengu-no-mugimeshi.</title>
        <authorList>
            <person name="Wang C.M."/>
            <person name="Zheng Y."/>
            <person name="Sakai Y."/>
            <person name="Toyoda A."/>
            <person name="Minakuchi Y."/>
            <person name="Abe K."/>
            <person name="Yokota A."/>
            <person name="Yabe S."/>
        </authorList>
    </citation>
    <scope>NUCLEOTIDE SEQUENCE [LARGE SCALE GENOMIC DNA]</scope>
    <source>
        <strain evidence="11">S-27</strain>
    </source>
</reference>
<feature type="transmembrane region" description="Helical" evidence="8">
    <location>
        <begin position="96"/>
        <end position="116"/>
    </location>
</feature>
<dbReference type="EMBL" id="BIFQ01000001">
    <property type="protein sequence ID" value="GCE05678.1"/>
    <property type="molecule type" value="Genomic_DNA"/>
</dbReference>
<gene>
    <name evidence="10" type="ORF">KDAU_30070</name>
</gene>
<feature type="domain" description="L,D-TPase catalytic" evidence="9">
    <location>
        <begin position="519"/>
        <end position="657"/>
    </location>
</feature>
<evidence type="ECO:0000259" key="9">
    <source>
        <dbReference type="PROSITE" id="PS52029"/>
    </source>
</evidence>
<evidence type="ECO:0000256" key="3">
    <source>
        <dbReference type="ARBA" id="ARBA00022960"/>
    </source>
</evidence>
<dbReference type="OrthoDB" id="139735at2"/>
<dbReference type="GO" id="GO:0016740">
    <property type="term" value="F:transferase activity"/>
    <property type="evidence" value="ECO:0007669"/>
    <property type="project" value="UniProtKB-KW"/>
</dbReference>
<keyword evidence="2" id="KW-0808">Transferase</keyword>
<keyword evidence="8" id="KW-1133">Transmembrane helix</keyword>
<dbReference type="Gene3D" id="2.40.440.10">
    <property type="entry name" value="L,D-transpeptidase catalytic domain-like"/>
    <property type="match status" value="1"/>
</dbReference>
<dbReference type="PANTHER" id="PTHR30582:SF2">
    <property type="entry name" value="L,D-TRANSPEPTIDASE YCIB-RELATED"/>
    <property type="match status" value="1"/>
</dbReference>
<evidence type="ECO:0000313" key="10">
    <source>
        <dbReference type="EMBL" id="GCE05678.1"/>
    </source>
</evidence>
<dbReference type="Proteomes" id="UP000287224">
    <property type="component" value="Unassembled WGS sequence"/>
</dbReference>
<dbReference type="InterPro" id="IPR038063">
    <property type="entry name" value="Transpep_catalytic_dom"/>
</dbReference>
<keyword evidence="3 6" id="KW-0133">Cell shape</keyword>
<keyword evidence="8" id="KW-0472">Membrane</keyword>
<dbReference type="GO" id="GO:0008360">
    <property type="term" value="P:regulation of cell shape"/>
    <property type="evidence" value="ECO:0007669"/>
    <property type="project" value="UniProtKB-UniRule"/>
</dbReference>
<feature type="compositionally biased region" description="Basic and acidic residues" evidence="7">
    <location>
        <begin position="1"/>
        <end position="23"/>
    </location>
</feature>
<dbReference type="AlphaFoldDB" id="A0A401ZG62"/>
<evidence type="ECO:0000256" key="6">
    <source>
        <dbReference type="PROSITE-ProRule" id="PRU01373"/>
    </source>
</evidence>
<dbReference type="GO" id="GO:0071972">
    <property type="term" value="F:peptidoglycan L,D-transpeptidase activity"/>
    <property type="evidence" value="ECO:0007669"/>
    <property type="project" value="TreeGrafter"/>
</dbReference>
<keyword evidence="4 6" id="KW-0573">Peptidoglycan synthesis</keyword>
<dbReference type="SUPFAM" id="SSF141523">
    <property type="entry name" value="L,D-transpeptidase catalytic domain-like"/>
    <property type="match status" value="1"/>
</dbReference>
<name>A0A401ZG62_9CHLR</name>
<keyword evidence="5 6" id="KW-0961">Cell wall biogenesis/degradation</keyword>
<dbReference type="UniPathway" id="UPA00219"/>
<accession>A0A401ZG62</accession>
<comment type="caution">
    <text evidence="10">The sequence shown here is derived from an EMBL/GenBank/DDBJ whole genome shotgun (WGS) entry which is preliminary data.</text>
</comment>
<dbReference type="InterPro" id="IPR005490">
    <property type="entry name" value="LD_TPept_cat_dom"/>
</dbReference>
<feature type="active site" description="Proton donor/acceptor" evidence="6">
    <location>
        <position position="600"/>
    </location>
</feature>
<organism evidence="10 11">
    <name type="scientific">Dictyobacter aurantiacus</name>
    <dbReference type="NCBI Taxonomy" id="1936993"/>
    <lineage>
        <taxon>Bacteria</taxon>
        <taxon>Bacillati</taxon>
        <taxon>Chloroflexota</taxon>
        <taxon>Ktedonobacteria</taxon>
        <taxon>Ktedonobacterales</taxon>
        <taxon>Dictyobacteraceae</taxon>
        <taxon>Dictyobacter</taxon>
    </lineage>
</organism>
<dbReference type="PROSITE" id="PS52029">
    <property type="entry name" value="LD_TPASE"/>
    <property type="match status" value="1"/>
</dbReference>
<dbReference type="RefSeq" id="WP_126596701.1">
    <property type="nucleotide sequence ID" value="NZ_BIFQ01000001.1"/>
</dbReference>
<sequence>MGYTTSREKSATAGKEDEQRSVETLDADATQRVSDLDKTVKRSSQQMAQLYARAAAIKQEQALAANARTEPVSPTNRLSLPIASPVNTTGGKKDKVHILSATSVIVLIMIALLLSYEAFQNIHDPRYLQQPQQKKAQLDQLLAHAQSIGVPETYLAPLRQKEAHIATSLPWFSPSFYLQPGPAYNAQAARYVSLQQQVPGTITAATQQLQSQAQKEMQRFQVVVSRINMQPIGDSDAFSQRFSADQLQMEAARDPNDYLAIMQDAHSSTDALNTLETMATRLATMHSTLNAMQQAQLNSGDLQKQYQQDSDSFNSASTPQAIQQLNTQLTIHYQHIINAALRNYPAVSQAKLQLFTQQISTLKNYKQDTALYQQALRTDTTQVARAQNDGTRFAALQHIDSDIASMQRSLASGEAHTAVTSFHQEVNSWGKSHMYHDAFDGKDYAPDSEYMAQGLGSIIDGDLASASSENDFHAVTLEAQNALFNLRLLESDSQSNTPYNQVHATDIQALNHYKLTHKQVLVISLAGQSMRLYQNGRLQRAFQVVTGSPLRPSLPGVWPVLDRKSPTVFVSKEPRNSPFWFAPTPIQYAILYHYGGDFIHDAYWRATFGAGAQYPHQDVSGNTPYNYDGSHGCVNLTVNDMAWIYNHTNWQTTIVIY</sequence>